<dbReference type="InterPro" id="IPR002937">
    <property type="entry name" value="Amino_oxidase"/>
</dbReference>
<evidence type="ECO:0000256" key="2">
    <source>
        <dbReference type="ARBA" id="ARBA00022746"/>
    </source>
</evidence>
<accession>Q4PKF2</accession>
<dbReference type="SUPFAM" id="SSF51905">
    <property type="entry name" value="FAD/NAD(P)-binding domain"/>
    <property type="match status" value="1"/>
</dbReference>
<gene>
    <name evidence="6" type="primary">crtI</name>
</gene>
<name>Q4PKF2_9BACT</name>
<dbReference type="GO" id="GO:0016117">
    <property type="term" value="P:carotenoid biosynthetic process"/>
    <property type="evidence" value="ECO:0007669"/>
    <property type="project" value="UniProtKB-KW"/>
</dbReference>
<proteinExistence type="inferred from homology"/>
<keyword evidence="3 4" id="KW-0560">Oxidoreductase</keyword>
<dbReference type="Pfam" id="PF01593">
    <property type="entry name" value="Amino_oxidase"/>
    <property type="match status" value="1"/>
</dbReference>
<evidence type="ECO:0000256" key="3">
    <source>
        <dbReference type="ARBA" id="ARBA00023002"/>
    </source>
</evidence>
<dbReference type="PANTHER" id="PTHR43734">
    <property type="entry name" value="PHYTOENE DESATURASE"/>
    <property type="match status" value="1"/>
</dbReference>
<feature type="domain" description="Amine oxidase" evidence="5">
    <location>
        <begin position="13"/>
        <end position="481"/>
    </location>
</feature>
<dbReference type="NCBIfam" id="TIGR02734">
    <property type="entry name" value="crtI_fam"/>
    <property type="match status" value="1"/>
</dbReference>
<evidence type="ECO:0000256" key="4">
    <source>
        <dbReference type="RuleBase" id="RU362075"/>
    </source>
</evidence>
<comment type="similarity">
    <text evidence="4">Belongs to the carotenoid/retinoid oxidoreductase family.</text>
</comment>
<dbReference type="Gene3D" id="3.50.50.60">
    <property type="entry name" value="FAD/NAD(P)-binding domain"/>
    <property type="match status" value="2"/>
</dbReference>
<evidence type="ECO:0000256" key="1">
    <source>
        <dbReference type="ARBA" id="ARBA00004829"/>
    </source>
</evidence>
<sequence length="494" mass="56454">MNKKAIVIGSGFGGIASALRLNKLGFKVTLVERLDTLGGRARVFQKEGYRHDAGPTVITAPFLFEELYELYGKKLNDHLNFVPLDPWYRFYFHNGKTFDYRPSIEDTNAEIRKFDARDVEGYEKLLKTSKDIFQIGFEKLSDKPFSSFWEMVKQIPSLLKLKSYLTVSQLVNSKLKNEYLRKAFSIHPLLVGGNPFTTTSIYALIHYLERKWGVFFCMGGTGKIVHELEKLMLETGIEIKKNADVEKILVEEEKAVGIKIKNGEELHADAVICNADPPTVYNEMLDGNYRKNPLIKPEKLTQYSMGLYVLFFGSKKKYPSVAHHTIWMAERYKDLLKDIFENKILTKDFSLYLHRPTATDETFAPSGKDSFYVLCPVPNLQAPIDWDKEGPLLKDKIVKALSETIMPDLDQNIEADFWMTPKDFKNDYRSMHGAGFSIAPIFSQSAWFRYHNKDKKISKLYFSTAGSHPGAGIPGVLCSAKVVEKLIKKDFQLN</sequence>
<dbReference type="InterPro" id="IPR036188">
    <property type="entry name" value="FAD/NAD-bd_sf"/>
</dbReference>
<dbReference type="AlphaFoldDB" id="Q4PKF2"/>
<keyword evidence="2 4" id="KW-0125">Carotenoid biosynthesis</keyword>
<evidence type="ECO:0000259" key="5">
    <source>
        <dbReference type="Pfam" id="PF01593"/>
    </source>
</evidence>
<dbReference type="GO" id="GO:0016491">
    <property type="term" value="F:oxidoreductase activity"/>
    <property type="evidence" value="ECO:0007669"/>
    <property type="project" value="UniProtKB-KW"/>
</dbReference>
<protein>
    <submittedName>
        <fullName evidence="6">Predicted phytoene dehydrogenase</fullName>
    </submittedName>
</protein>
<dbReference type="PANTHER" id="PTHR43734:SF3">
    <property type="entry name" value="B-CAROTENE KETOLASE"/>
    <property type="match status" value="1"/>
</dbReference>
<evidence type="ECO:0000313" key="6">
    <source>
        <dbReference type="EMBL" id="AAY78594.1"/>
    </source>
</evidence>
<reference evidence="6" key="1">
    <citation type="journal article" date="2005" name="PLoS Biol.">
        <title>New insights into metabolic properties of marine bacteria encoding proteorhodopsins.</title>
        <authorList>
            <person name="Sabehi G."/>
            <person name="Loy A."/>
            <person name="Jung K.H."/>
            <person name="Partha R."/>
            <person name="Spudich J.L."/>
            <person name="Isaacson T."/>
            <person name="Hirschberg J."/>
            <person name="Wagner M."/>
            <person name="Beja O."/>
        </authorList>
    </citation>
    <scope>NUCLEOTIDE SEQUENCE</scope>
</reference>
<dbReference type="InterPro" id="IPR014105">
    <property type="entry name" value="Carotenoid/retinoid_OxRdtase"/>
</dbReference>
<organism evidence="6">
    <name type="scientific">uncultured bacterium MedeBAC82F10</name>
    <dbReference type="NCBI Taxonomy" id="332272"/>
    <lineage>
        <taxon>Bacteria</taxon>
        <taxon>environmental samples</taxon>
    </lineage>
</organism>
<dbReference type="EMBL" id="DQ073796">
    <property type="protein sequence ID" value="AAY78594.1"/>
    <property type="molecule type" value="Genomic_DNA"/>
</dbReference>
<comment type="pathway">
    <text evidence="1 4">Carotenoid biosynthesis.</text>
</comment>